<protein>
    <submittedName>
        <fullName evidence="1">Uncharacterized protein</fullName>
    </submittedName>
</protein>
<dbReference type="Proteomes" id="UP001196980">
    <property type="component" value="Unassembled WGS sequence"/>
</dbReference>
<dbReference type="RefSeq" id="WP_218254392.1">
    <property type="nucleotide sequence ID" value="NZ_JABXWD010000803.1"/>
</dbReference>
<name>A0ABS6S5K2_9BACT</name>
<evidence type="ECO:0000313" key="2">
    <source>
        <dbReference type="Proteomes" id="UP001196980"/>
    </source>
</evidence>
<dbReference type="EMBL" id="JABXWD010000803">
    <property type="protein sequence ID" value="MBV6343779.1"/>
    <property type="molecule type" value="Genomic_DNA"/>
</dbReference>
<organism evidence="1 2">
    <name type="scientific">Candidatus Magnetobacterium casense</name>
    <dbReference type="NCBI Taxonomy" id="1455061"/>
    <lineage>
        <taxon>Bacteria</taxon>
        <taxon>Pseudomonadati</taxon>
        <taxon>Nitrospirota</taxon>
        <taxon>Thermodesulfovibrionia</taxon>
        <taxon>Thermodesulfovibrionales</taxon>
        <taxon>Candidatus Magnetobacteriaceae</taxon>
        <taxon>Candidatus Magnetobacterium</taxon>
    </lineage>
</organism>
<keyword evidence="2" id="KW-1185">Reference proteome</keyword>
<evidence type="ECO:0000313" key="1">
    <source>
        <dbReference type="EMBL" id="MBV6343779.1"/>
    </source>
</evidence>
<comment type="caution">
    <text evidence="1">The sequence shown here is derived from an EMBL/GenBank/DDBJ whole genome shotgun (WGS) entry which is preliminary data.</text>
</comment>
<sequence length="84" mass="9786">MIIRLKCIACGWEREAQDGEVKSLLAFLKESRVKHDEESPECIRLQDTVQDNDERDMFTGLYNYQLTTESQWDPNSSDDKEGKT</sequence>
<proteinExistence type="predicted"/>
<accession>A0ABS6S5K2</accession>
<reference evidence="1 2" key="1">
    <citation type="journal article" date="2020" name="J Geophys Res Biogeosci">
        <title>Magnetotaxis as an Adaptation to Enable Bacterial Shuttling of Microbial Sulfur and Sulfur Cycling Across Aquatic Oxic#Anoxic Interfaces.</title>
        <authorList>
            <person name="Li J."/>
            <person name="Liu P."/>
            <person name="Wang J."/>
            <person name="Roberts A.P."/>
            <person name="Pan Y."/>
        </authorList>
    </citation>
    <scope>NUCLEOTIDE SEQUENCE [LARGE SCALE GENOMIC DNA]</scope>
    <source>
        <strain evidence="1 2">MYR-1_YQ</strain>
    </source>
</reference>
<gene>
    <name evidence="1" type="ORF">HWQ67_19610</name>
</gene>